<feature type="transmembrane region" description="Helical" evidence="2">
    <location>
        <begin position="12"/>
        <end position="31"/>
    </location>
</feature>
<dbReference type="Proteomes" id="UP001651158">
    <property type="component" value="Unassembled WGS sequence"/>
</dbReference>
<organism evidence="3 4">
    <name type="scientific">Taenia crassiceps</name>
    <dbReference type="NCBI Taxonomy" id="6207"/>
    <lineage>
        <taxon>Eukaryota</taxon>
        <taxon>Metazoa</taxon>
        <taxon>Spiralia</taxon>
        <taxon>Lophotrochozoa</taxon>
        <taxon>Platyhelminthes</taxon>
        <taxon>Cestoda</taxon>
        <taxon>Eucestoda</taxon>
        <taxon>Cyclophyllidea</taxon>
        <taxon>Taeniidae</taxon>
        <taxon>Taenia</taxon>
    </lineage>
</organism>
<evidence type="ECO:0000256" key="1">
    <source>
        <dbReference type="SAM" id="MobiDB-lite"/>
    </source>
</evidence>
<proteinExistence type="predicted"/>
<dbReference type="EMBL" id="JAKROA010000007">
    <property type="protein sequence ID" value="KAL5105981.1"/>
    <property type="molecule type" value="Genomic_DNA"/>
</dbReference>
<keyword evidence="2" id="KW-0472">Membrane</keyword>
<accession>A0ABR4Q8P1</accession>
<feature type="compositionally biased region" description="Polar residues" evidence="1">
    <location>
        <begin position="169"/>
        <end position="186"/>
    </location>
</feature>
<evidence type="ECO:0000256" key="2">
    <source>
        <dbReference type="SAM" id="Phobius"/>
    </source>
</evidence>
<evidence type="ECO:0000313" key="4">
    <source>
        <dbReference type="Proteomes" id="UP001651158"/>
    </source>
</evidence>
<comment type="caution">
    <text evidence="3">The sequence shown here is derived from an EMBL/GenBank/DDBJ whole genome shotgun (WGS) entry which is preliminary data.</text>
</comment>
<protein>
    <submittedName>
        <fullName evidence="3">Uncharacterized protein</fullName>
    </submittedName>
</protein>
<name>A0ABR4Q8P1_9CEST</name>
<sequence>MTHGNVLRIGGSLVLLIFAIIFFIAGTRLILFDVTPSANCSGHATAKVPKFCTDEQWLRRFTIGSGYTMETIALLLGMAFVAVNIRVCLKLNHGRLPRELQATPNTVPAPRDSHFVSREVTTDAHCSELTSSTAYSVLDGPPDYETACRELQLGPNDGSIIYQPPSTNPPSLETPNSSNASPWRHK</sequence>
<evidence type="ECO:0000313" key="3">
    <source>
        <dbReference type="EMBL" id="KAL5105981.1"/>
    </source>
</evidence>
<keyword evidence="4" id="KW-1185">Reference proteome</keyword>
<keyword evidence="2" id="KW-1133">Transmembrane helix</keyword>
<reference evidence="3 4" key="1">
    <citation type="journal article" date="2022" name="Front. Cell. Infect. Microbiol.">
        <title>The Genomes of Two Strains of Taenia crassiceps the Animal Model for the Study of Human Cysticercosis.</title>
        <authorList>
            <person name="Bobes R.J."/>
            <person name="Estrada K."/>
            <person name="Rios-Valencia D.G."/>
            <person name="Calderon-Gallegos A."/>
            <person name="de la Torre P."/>
            <person name="Carrero J.C."/>
            <person name="Sanchez-Flores A."/>
            <person name="Laclette J.P."/>
        </authorList>
    </citation>
    <scope>NUCLEOTIDE SEQUENCE [LARGE SCALE GENOMIC DNA]</scope>
    <source>
        <strain evidence="3">WFUcys</strain>
    </source>
</reference>
<keyword evidence="2" id="KW-0812">Transmembrane</keyword>
<gene>
    <name evidence="3" type="ORF">TcWFU_010357</name>
</gene>
<feature type="region of interest" description="Disordered" evidence="1">
    <location>
        <begin position="155"/>
        <end position="186"/>
    </location>
</feature>
<feature type="transmembrane region" description="Helical" evidence="2">
    <location>
        <begin position="67"/>
        <end position="89"/>
    </location>
</feature>